<evidence type="ECO:0008006" key="4">
    <source>
        <dbReference type="Google" id="ProtNLM"/>
    </source>
</evidence>
<dbReference type="Proteomes" id="UP000225277">
    <property type="component" value="Unassembled WGS sequence"/>
</dbReference>
<dbReference type="PANTHER" id="PTHR28079">
    <property type="entry name" value="RNA POLYMERASE I-SPECIFIC TRANSCRIPTION INITIATION FACTOR RRN5"/>
    <property type="match status" value="1"/>
</dbReference>
<organism evidence="2 3">
    <name type="scientific">Ramularia collo-cygni</name>
    <dbReference type="NCBI Taxonomy" id="112498"/>
    <lineage>
        <taxon>Eukaryota</taxon>
        <taxon>Fungi</taxon>
        <taxon>Dikarya</taxon>
        <taxon>Ascomycota</taxon>
        <taxon>Pezizomycotina</taxon>
        <taxon>Dothideomycetes</taxon>
        <taxon>Dothideomycetidae</taxon>
        <taxon>Mycosphaerellales</taxon>
        <taxon>Mycosphaerellaceae</taxon>
        <taxon>Ramularia</taxon>
    </lineage>
</organism>
<evidence type="ECO:0000256" key="1">
    <source>
        <dbReference type="SAM" id="MobiDB-lite"/>
    </source>
</evidence>
<feature type="region of interest" description="Disordered" evidence="1">
    <location>
        <begin position="432"/>
        <end position="466"/>
    </location>
</feature>
<dbReference type="STRING" id="112498.A0A2D3V4X2"/>
<reference evidence="2 3" key="1">
    <citation type="submission" date="2016-03" db="EMBL/GenBank/DDBJ databases">
        <authorList>
            <person name="Ploux O."/>
        </authorList>
    </citation>
    <scope>NUCLEOTIDE SEQUENCE [LARGE SCALE GENOMIC DNA]</scope>
    <source>
        <strain evidence="2 3">URUG2</strain>
    </source>
</reference>
<feature type="compositionally biased region" description="Low complexity" evidence="1">
    <location>
        <begin position="19"/>
        <end position="33"/>
    </location>
</feature>
<evidence type="ECO:0000313" key="3">
    <source>
        <dbReference type="Proteomes" id="UP000225277"/>
    </source>
</evidence>
<evidence type="ECO:0000313" key="2">
    <source>
        <dbReference type="EMBL" id="CZT19747.1"/>
    </source>
</evidence>
<sequence>MADDSSEDDYIASGEDEYSSSPSENAPPNAPSAQYRRTHPYPKPNQKPIRGYLSKAYRDLLNTEIEDVNARNRKPGLDASHVGASRWTSREKDALFQCLASRSPDDLPALGRAVCTKSEPEIRAYLLLLQAGVISQDSKQVNLQKKNVPLHEEIPAAAEISPEGEHVLDLAADALAVHVEKHIHQQQRDRFGDEWLVDADVAERMDVLQDQNRPDADINAIGLPEADGMGSGAAHSGTVSHATFESILRPSAFLQLSRNLYMNNSEDDNLNWHHVDSMSTDPMEPALFRTALEDFRQITVSITRRIVQATIFQATSRLRAEDASRKDWSPLGAIREVDVRTAVDFLHMPCDSKRYWATAARRCRVGVFSDSKKYADGRPSTKSGHLLTYEEVESELGLPRPKDSGLRKDSDTDILDEDDFLDMDDSDLFTEEEHAVSSDELPQESEGPAPTKITRKRKRALSPRSSLRAETTHLNAIDEAASMRDEKRLWELLRLDPPEHISRDRETHLSLNNAKPRAEIGANWRRHLDYEAEWEQIGGVPAAKRFKCMNALGQAGRTRRETLSNILRRRLETTCGQDGKSHDAVNHGRHDDDGDGSEAGLGTVALSEGGSTEGSG</sequence>
<feature type="compositionally biased region" description="Basic and acidic residues" evidence="1">
    <location>
        <begin position="400"/>
        <end position="411"/>
    </location>
</feature>
<dbReference type="GO" id="GO:0042790">
    <property type="term" value="P:nucleolar large rRNA transcription by RNA polymerase I"/>
    <property type="evidence" value="ECO:0007669"/>
    <property type="project" value="InterPro"/>
</dbReference>
<feature type="compositionally biased region" description="Acidic residues" evidence="1">
    <location>
        <begin position="1"/>
        <end position="18"/>
    </location>
</feature>
<name>A0A2D3V4X2_9PEZI</name>
<feature type="region of interest" description="Disordered" evidence="1">
    <location>
        <begin position="392"/>
        <end position="418"/>
    </location>
</feature>
<feature type="region of interest" description="Disordered" evidence="1">
    <location>
        <begin position="1"/>
        <end position="49"/>
    </location>
</feature>
<dbReference type="GO" id="GO:0000500">
    <property type="term" value="C:RNA polymerase I upstream activating factor complex"/>
    <property type="evidence" value="ECO:0007669"/>
    <property type="project" value="InterPro"/>
</dbReference>
<dbReference type="GO" id="GO:0006361">
    <property type="term" value="P:transcription initiation at RNA polymerase I promoter"/>
    <property type="evidence" value="ECO:0007669"/>
    <property type="project" value="TreeGrafter"/>
</dbReference>
<dbReference type="GO" id="GO:0000182">
    <property type="term" value="F:rDNA binding"/>
    <property type="evidence" value="ECO:0007669"/>
    <property type="project" value="TreeGrafter"/>
</dbReference>
<accession>A0A2D3V4X2</accession>
<dbReference type="OrthoDB" id="3650711at2759"/>
<dbReference type="EMBL" id="FJUY01000008">
    <property type="protein sequence ID" value="CZT19747.1"/>
    <property type="molecule type" value="Genomic_DNA"/>
</dbReference>
<dbReference type="PANTHER" id="PTHR28079:SF1">
    <property type="entry name" value="RNA POLYMERASE I-SPECIFIC TRANSCRIPTION INITIATION FACTOR RRN5"/>
    <property type="match status" value="1"/>
</dbReference>
<dbReference type="RefSeq" id="XP_023626637.1">
    <property type="nucleotide sequence ID" value="XM_023770869.1"/>
</dbReference>
<feature type="region of interest" description="Disordered" evidence="1">
    <location>
        <begin position="574"/>
        <end position="616"/>
    </location>
</feature>
<dbReference type="InterPro" id="IPR039601">
    <property type="entry name" value="Rrn5"/>
</dbReference>
<proteinExistence type="predicted"/>
<protein>
    <recommendedName>
        <fullName evidence="4">Myb-like domain-containing protein</fullName>
    </recommendedName>
</protein>
<gene>
    <name evidence="2" type="ORF">RCC_05602</name>
</gene>
<dbReference type="GeneID" id="35600756"/>
<dbReference type="GO" id="GO:0001181">
    <property type="term" value="F:RNA polymerase I general transcription initiation factor activity"/>
    <property type="evidence" value="ECO:0007669"/>
    <property type="project" value="TreeGrafter"/>
</dbReference>
<feature type="compositionally biased region" description="Basic and acidic residues" evidence="1">
    <location>
        <begin position="579"/>
        <end position="592"/>
    </location>
</feature>
<dbReference type="AlphaFoldDB" id="A0A2D3V4X2"/>
<keyword evidence="3" id="KW-1185">Reference proteome</keyword>